<proteinExistence type="predicted"/>
<protein>
    <submittedName>
        <fullName evidence="1">Uncharacterized protein</fullName>
    </submittedName>
</protein>
<feature type="non-terminal residue" evidence="1">
    <location>
        <position position="1"/>
    </location>
</feature>
<dbReference type="AlphaFoldDB" id="A0A7J9FT51"/>
<name>A0A7J9FT51_9ROSI</name>
<evidence type="ECO:0000313" key="1">
    <source>
        <dbReference type="EMBL" id="MBA0788506.1"/>
    </source>
</evidence>
<accession>A0A7J9FT51</accession>
<dbReference type="EMBL" id="JABEZW010227926">
    <property type="protein sequence ID" value="MBA0788506.1"/>
    <property type="molecule type" value="Genomic_DNA"/>
</dbReference>
<dbReference type="Proteomes" id="UP000593568">
    <property type="component" value="Unassembled WGS sequence"/>
</dbReference>
<organism evidence="1 2">
    <name type="scientific">Gossypium trilobum</name>
    <dbReference type="NCBI Taxonomy" id="34281"/>
    <lineage>
        <taxon>Eukaryota</taxon>
        <taxon>Viridiplantae</taxon>
        <taxon>Streptophyta</taxon>
        <taxon>Embryophyta</taxon>
        <taxon>Tracheophyta</taxon>
        <taxon>Spermatophyta</taxon>
        <taxon>Magnoliopsida</taxon>
        <taxon>eudicotyledons</taxon>
        <taxon>Gunneridae</taxon>
        <taxon>Pentapetalae</taxon>
        <taxon>rosids</taxon>
        <taxon>malvids</taxon>
        <taxon>Malvales</taxon>
        <taxon>Malvaceae</taxon>
        <taxon>Malvoideae</taxon>
        <taxon>Gossypium</taxon>
    </lineage>
</organism>
<evidence type="ECO:0000313" key="2">
    <source>
        <dbReference type="Proteomes" id="UP000593568"/>
    </source>
</evidence>
<sequence length="68" mass="8108">SKLQYLDLRSNNWWDIEATSLQWISRLASLHYLGLGYADLRKATYWLQVTFKTSFIVRVALVSLQFRR</sequence>
<comment type="caution">
    <text evidence="1">The sequence shown here is derived from an EMBL/GenBank/DDBJ whole genome shotgun (WGS) entry which is preliminary data.</text>
</comment>
<reference evidence="1 2" key="1">
    <citation type="journal article" date="2019" name="Genome Biol. Evol.">
        <title>Insights into the evolution of the New World diploid cottons (Gossypium, subgenus Houzingenia) based on genome sequencing.</title>
        <authorList>
            <person name="Grover C.E."/>
            <person name="Arick M.A. 2nd"/>
            <person name="Thrash A."/>
            <person name="Conover J.L."/>
            <person name="Sanders W.S."/>
            <person name="Peterson D.G."/>
            <person name="Frelichowski J.E."/>
            <person name="Scheffler J.A."/>
            <person name="Scheffler B.E."/>
            <person name="Wendel J.F."/>
        </authorList>
    </citation>
    <scope>NUCLEOTIDE SEQUENCE [LARGE SCALE GENOMIC DNA]</scope>
    <source>
        <strain evidence="1">8</strain>
        <tissue evidence="1">Leaf</tissue>
    </source>
</reference>
<keyword evidence="2" id="KW-1185">Reference proteome</keyword>
<gene>
    <name evidence="1" type="ORF">Gotri_026898</name>
</gene>